<name>A0AAJ1V479_9LACT</name>
<dbReference type="RefSeq" id="WP_006908734.1">
    <property type="nucleotide sequence ID" value="NZ_CAUPDI010000023.1"/>
</dbReference>
<dbReference type="EMBL" id="JASOOE010000023">
    <property type="protein sequence ID" value="MDK7188056.1"/>
    <property type="molecule type" value="Genomic_DNA"/>
</dbReference>
<gene>
    <name evidence="1" type="ORF">QP433_08745</name>
</gene>
<comment type="caution">
    <text evidence="1">The sequence shown here is derived from an EMBL/GenBank/DDBJ whole genome shotgun (WGS) entry which is preliminary data.</text>
</comment>
<protein>
    <submittedName>
        <fullName evidence="1">DUF2922 domain-containing protein</fullName>
    </submittedName>
</protein>
<proteinExistence type="predicted"/>
<dbReference type="AlphaFoldDB" id="A0AAJ1V479"/>
<sequence length="83" mass="9050">METKKVFELKFLDPTGKERKITLSRPAEGLDAQTAKAAMDAIVQADIFQSAEGVDLYAQAVSARYVVRSVEEVYDAQADPVSA</sequence>
<evidence type="ECO:0000313" key="2">
    <source>
        <dbReference type="Proteomes" id="UP001229251"/>
    </source>
</evidence>
<dbReference type="InterPro" id="IPR021321">
    <property type="entry name" value="DUF2922"/>
</dbReference>
<evidence type="ECO:0000313" key="1">
    <source>
        <dbReference type="EMBL" id="MDK7188056.1"/>
    </source>
</evidence>
<dbReference type="Pfam" id="PF11148">
    <property type="entry name" value="DUF2922"/>
    <property type="match status" value="1"/>
</dbReference>
<accession>A0AAJ1V479</accession>
<reference evidence="1" key="1">
    <citation type="submission" date="2023-05" db="EMBL/GenBank/DDBJ databases">
        <title>Cataloging the Phylogenetic Diversity of Human Bladder Bacteria.</title>
        <authorList>
            <person name="Du J."/>
        </authorList>
    </citation>
    <scope>NUCLEOTIDE SEQUENCE</scope>
    <source>
        <strain evidence="1">UMB1231</strain>
    </source>
</reference>
<organism evidence="1 2">
    <name type="scientific">Facklamia hominis</name>
    <dbReference type="NCBI Taxonomy" id="178214"/>
    <lineage>
        <taxon>Bacteria</taxon>
        <taxon>Bacillati</taxon>
        <taxon>Bacillota</taxon>
        <taxon>Bacilli</taxon>
        <taxon>Lactobacillales</taxon>
        <taxon>Aerococcaceae</taxon>
        <taxon>Facklamia</taxon>
    </lineage>
</organism>
<dbReference type="Proteomes" id="UP001229251">
    <property type="component" value="Unassembled WGS sequence"/>
</dbReference>